<feature type="transmembrane region" description="Helical" evidence="1">
    <location>
        <begin position="7"/>
        <end position="28"/>
    </location>
</feature>
<reference evidence="3" key="2">
    <citation type="submission" date="2008-04" db="EMBL/GenBank/DDBJ databases">
        <title>Draft genome sequence of Providencia stuartii(ATCC 25827).</title>
        <authorList>
            <person name="Sudarsanam P."/>
            <person name="Ley R."/>
            <person name="Guruge J."/>
            <person name="Turnbaugh P.J."/>
            <person name="Mahowald M."/>
            <person name="Liep D."/>
            <person name="Gordon J."/>
        </authorList>
    </citation>
    <scope>NUCLEOTIDE SEQUENCE [LARGE SCALE GENOMIC DNA]</scope>
    <source>
        <strain evidence="3">ATCC 25827</strain>
    </source>
</reference>
<keyword evidence="1" id="KW-0472">Membrane</keyword>
<sequence>MKTLINILIFIVFILFLSLILLGGVVLLQEPKCATAPLQEQIEMRCQKALYDTRGR</sequence>
<comment type="caution">
    <text evidence="2">The sequence shown here is derived from an EMBL/GenBank/DDBJ whole genome shotgun (WGS) entry which is preliminary data.</text>
</comment>
<keyword evidence="1" id="KW-0812">Transmembrane</keyword>
<reference evidence="3" key="1">
    <citation type="submission" date="2008-04" db="EMBL/GenBank/DDBJ databases">
        <title>Draft genome sequence of Providencia stuartii (ATCC 25827).</title>
        <authorList>
            <person name="Sudarsanam P."/>
            <person name="Ley R."/>
            <person name="Guruge J."/>
            <person name="Turnbaugh P.J."/>
            <person name="Mahowald M."/>
            <person name="Liep D."/>
            <person name="Gordon J."/>
        </authorList>
    </citation>
    <scope>NUCLEOTIDE SEQUENCE [LARGE SCALE GENOMIC DNA]</scope>
    <source>
        <strain evidence="3">ATCC 25827</strain>
    </source>
</reference>
<accession>A0AA86YYW5</accession>
<reference evidence="2 3" key="3">
    <citation type="submission" date="2008-05" db="EMBL/GenBank/DDBJ databases">
        <authorList>
            <person name="Fulton L."/>
            <person name="Clifton S."/>
            <person name="Fulton B."/>
            <person name="Xu J."/>
            <person name="Minx P."/>
            <person name="Pepin K.H."/>
            <person name="Johnson M."/>
            <person name="Thiruvilangam P."/>
            <person name="Bhonagiri V."/>
            <person name="Nash W.E."/>
            <person name="Mardis E.R."/>
            <person name="Wilson R.K."/>
        </authorList>
    </citation>
    <scope>NUCLEOTIDE SEQUENCE [LARGE SCALE GENOMIC DNA]</scope>
    <source>
        <strain evidence="2 3">ATCC 25827</strain>
    </source>
</reference>
<organism evidence="2 3">
    <name type="scientific">Providencia stuartii ATCC 25827</name>
    <dbReference type="NCBI Taxonomy" id="471874"/>
    <lineage>
        <taxon>Bacteria</taxon>
        <taxon>Pseudomonadati</taxon>
        <taxon>Pseudomonadota</taxon>
        <taxon>Gammaproteobacteria</taxon>
        <taxon>Enterobacterales</taxon>
        <taxon>Morganellaceae</taxon>
        <taxon>Providencia</taxon>
    </lineage>
</organism>
<dbReference type="EMBL" id="ABJD02000101">
    <property type="protein sequence ID" value="EDU59349.1"/>
    <property type="molecule type" value="Genomic_DNA"/>
</dbReference>
<proteinExistence type="predicted"/>
<evidence type="ECO:0000313" key="2">
    <source>
        <dbReference type="EMBL" id="EDU59349.1"/>
    </source>
</evidence>
<dbReference type="Proteomes" id="UP000004506">
    <property type="component" value="Unassembled WGS sequence"/>
</dbReference>
<protein>
    <submittedName>
        <fullName evidence="2">Uncharacterized protein</fullName>
    </submittedName>
</protein>
<evidence type="ECO:0000256" key="1">
    <source>
        <dbReference type="SAM" id="Phobius"/>
    </source>
</evidence>
<keyword evidence="1" id="KW-1133">Transmembrane helix</keyword>
<name>A0AA86YYW5_PROST</name>
<gene>
    <name evidence="2" type="ORF">PROSTU_02538</name>
</gene>
<dbReference type="RefSeq" id="WP_004919652.1">
    <property type="nucleotide sequence ID" value="NZ_DS607663.1"/>
</dbReference>
<dbReference type="AlphaFoldDB" id="A0AA86YYW5"/>
<evidence type="ECO:0000313" key="3">
    <source>
        <dbReference type="Proteomes" id="UP000004506"/>
    </source>
</evidence>